<evidence type="ECO:0000256" key="1">
    <source>
        <dbReference type="SAM" id="MobiDB-lite"/>
    </source>
</evidence>
<dbReference type="Gene3D" id="1.10.8.10">
    <property type="entry name" value="DNA helicase RuvA subunit, C-terminal domain"/>
    <property type="match status" value="1"/>
</dbReference>
<feature type="region of interest" description="Disordered" evidence="1">
    <location>
        <begin position="115"/>
        <end position="147"/>
    </location>
</feature>
<evidence type="ECO:0000313" key="3">
    <source>
        <dbReference type="EMBL" id="EFQ96735.1"/>
    </source>
</evidence>
<dbReference type="OrthoDB" id="9942608at2759"/>
<feature type="compositionally biased region" description="Basic and acidic residues" evidence="1">
    <location>
        <begin position="280"/>
        <end position="295"/>
    </location>
</feature>
<feature type="region of interest" description="Disordered" evidence="1">
    <location>
        <begin position="238"/>
        <end position="432"/>
    </location>
</feature>
<dbReference type="PANTHER" id="PTHR16461:SF5">
    <property type="entry name" value="TOLL-INTERACTING PROTEIN"/>
    <property type="match status" value="1"/>
</dbReference>
<feature type="compositionally biased region" description="Basic and acidic residues" evidence="1">
    <location>
        <begin position="410"/>
        <end position="432"/>
    </location>
</feature>
<sequence>MAEADKAGNTPRKATGLNPESPTTARPLDFDDEPQETGLTSTITTSRSSSQLNLAANMQSQGQTQTHRAPNPHQRVIDDLREAFPNIDGPVVKAVVVASDGNVERAFNALLGMSDPDAQEEVRPAVPPRPSAGGVATSTAQSQLEDDERYARQLAEHYSGTDQARGYSQQQQQSSSSIWDHGPASGQRGQGLKPNELYDREHSFLDDDLPIIKENIRKGFLETQSRVNTWVENFKKRLDGDESDEDGQYGHGQRQYGQGRQQQQQQQFHQQQHSNYPNRRSVDRERYDADPHVLGDDFSSLELRDNEAPPPRPPRPQANPDLFKTTKSASASPDRRKVSFQDGPPEEIQDSYSSNAANTANTTSNNSNNTTTGNRSTASKSSKWQPLSTVEPSPVADNDPFSLGDSDDERESKPKEAKGEDSTAKKSEKTST</sequence>
<feature type="compositionally biased region" description="Low complexity" evidence="1">
    <location>
        <begin position="351"/>
        <end position="379"/>
    </location>
</feature>
<dbReference type="GO" id="GO:0006511">
    <property type="term" value="P:ubiquitin-dependent protein catabolic process"/>
    <property type="evidence" value="ECO:0007669"/>
    <property type="project" value="TreeGrafter"/>
</dbReference>
<dbReference type="InParanoid" id="E4V6L9"/>
<reference evidence="4" key="1">
    <citation type="journal article" date="2012" name="MBio">
        <title>Comparative genome analysis of Trichophyton rubrum and related dermatophytes reveals candidate genes involved in infection.</title>
        <authorList>
            <person name="Martinez D.A."/>
            <person name="Oliver B.G."/>
            <person name="Graeser Y."/>
            <person name="Goldberg J.M."/>
            <person name="Li W."/>
            <person name="Martinez-Rossi N.M."/>
            <person name="Monod M."/>
            <person name="Shelest E."/>
            <person name="Barton R.C."/>
            <person name="Birch E."/>
            <person name="Brakhage A.A."/>
            <person name="Chen Z."/>
            <person name="Gurr S.J."/>
            <person name="Heiman D."/>
            <person name="Heitman J."/>
            <person name="Kosti I."/>
            <person name="Rossi A."/>
            <person name="Saif S."/>
            <person name="Samalova M."/>
            <person name="Saunders C.W."/>
            <person name="Shea T."/>
            <person name="Summerbell R.C."/>
            <person name="Xu J."/>
            <person name="Young S."/>
            <person name="Zeng Q."/>
            <person name="Birren B.W."/>
            <person name="Cuomo C.A."/>
            <person name="White T.C."/>
        </authorList>
    </citation>
    <scope>NUCLEOTIDE SEQUENCE [LARGE SCALE GENOMIC DNA]</scope>
    <source>
        <strain evidence="4">ATCC MYA-4604 / CBS 118893</strain>
    </source>
</reference>
<proteinExistence type="predicted"/>
<gene>
    <name evidence="3" type="ORF">MGYG_08660</name>
</gene>
<dbReference type="PANTHER" id="PTHR16461">
    <property type="entry name" value="TOLL-INTERACTING PROTEIN"/>
    <property type="match status" value="1"/>
</dbReference>
<dbReference type="CDD" id="cd14372">
    <property type="entry name" value="CUE_Cue5p_like"/>
    <property type="match status" value="1"/>
</dbReference>
<protein>
    <recommendedName>
        <fullName evidence="2">CUE domain-containing protein</fullName>
    </recommendedName>
</protein>
<dbReference type="SMART" id="SM00546">
    <property type="entry name" value="CUE"/>
    <property type="match status" value="1"/>
</dbReference>
<dbReference type="FunFam" id="1.10.8.10:FF:000064">
    <property type="entry name" value="Similar to CUE domain-containing protein"/>
    <property type="match status" value="1"/>
</dbReference>
<dbReference type="AlphaFoldDB" id="E4V6L9"/>
<dbReference type="PROSITE" id="PS51140">
    <property type="entry name" value="CUE"/>
    <property type="match status" value="1"/>
</dbReference>
<dbReference type="HOGENOM" id="CLU_040954_0_0_1"/>
<dbReference type="OMA" id="RRSADHN"/>
<feature type="region of interest" description="Disordered" evidence="1">
    <location>
        <begin position="1"/>
        <end position="49"/>
    </location>
</feature>
<feature type="region of interest" description="Disordered" evidence="1">
    <location>
        <begin position="159"/>
        <end position="194"/>
    </location>
</feature>
<dbReference type="EMBL" id="DS989831">
    <property type="protein sequence ID" value="EFQ96735.1"/>
    <property type="molecule type" value="Genomic_DNA"/>
</dbReference>
<dbReference type="GO" id="GO:0043130">
    <property type="term" value="F:ubiquitin binding"/>
    <property type="evidence" value="ECO:0007669"/>
    <property type="project" value="InterPro"/>
</dbReference>
<accession>E4V6L9</accession>
<name>E4V6L9_ARTGP</name>
<feature type="domain" description="CUE" evidence="2">
    <location>
        <begin position="72"/>
        <end position="115"/>
    </location>
</feature>
<feature type="compositionally biased region" description="Polar residues" evidence="1">
    <location>
        <begin position="380"/>
        <end position="391"/>
    </location>
</feature>
<dbReference type="STRING" id="535722.E4V6L9"/>
<dbReference type="InterPro" id="IPR003892">
    <property type="entry name" value="CUE"/>
</dbReference>
<dbReference type="InterPro" id="IPR041807">
    <property type="entry name" value="Cue5/Don1_CUE"/>
</dbReference>
<dbReference type="GeneID" id="10024359"/>
<dbReference type="FunCoup" id="E4V6L9">
    <property type="interactions" value="58"/>
</dbReference>
<dbReference type="GO" id="GO:0031624">
    <property type="term" value="F:ubiquitin conjugating enzyme binding"/>
    <property type="evidence" value="ECO:0007669"/>
    <property type="project" value="TreeGrafter"/>
</dbReference>
<dbReference type="Pfam" id="PF02845">
    <property type="entry name" value="CUE"/>
    <property type="match status" value="1"/>
</dbReference>
<dbReference type="RefSeq" id="XP_003169112.1">
    <property type="nucleotide sequence ID" value="XM_003169064.1"/>
</dbReference>
<feature type="compositionally biased region" description="Low complexity" evidence="1">
    <location>
        <begin position="251"/>
        <end position="272"/>
    </location>
</feature>
<dbReference type="SUPFAM" id="SSF46934">
    <property type="entry name" value="UBA-like"/>
    <property type="match status" value="1"/>
</dbReference>
<evidence type="ECO:0000313" key="4">
    <source>
        <dbReference type="Proteomes" id="UP000002669"/>
    </source>
</evidence>
<keyword evidence="4" id="KW-1185">Reference proteome</keyword>
<evidence type="ECO:0000259" key="2">
    <source>
        <dbReference type="PROSITE" id="PS51140"/>
    </source>
</evidence>
<dbReference type="Proteomes" id="UP000002669">
    <property type="component" value="Unassembled WGS sequence"/>
</dbReference>
<dbReference type="eggNOG" id="KOG0504">
    <property type="taxonomic scope" value="Eukaryota"/>
</dbReference>
<dbReference type="InterPro" id="IPR009060">
    <property type="entry name" value="UBA-like_sf"/>
</dbReference>
<feature type="compositionally biased region" description="Low complexity" evidence="1">
    <location>
        <begin position="37"/>
        <end position="49"/>
    </location>
</feature>
<organism evidence="4">
    <name type="scientific">Arthroderma gypseum (strain ATCC MYA-4604 / CBS 118893)</name>
    <name type="common">Microsporum gypseum</name>
    <dbReference type="NCBI Taxonomy" id="535722"/>
    <lineage>
        <taxon>Eukaryota</taxon>
        <taxon>Fungi</taxon>
        <taxon>Dikarya</taxon>
        <taxon>Ascomycota</taxon>
        <taxon>Pezizomycotina</taxon>
        <taxon>Eurotiomycetes</taxon>
        <taxon>Eurotiomycetidae</taxon>
        <taxon>Onygenales</taxon>
        <taxon>Arthrodermataceae</taxon>
        <taxon>Nannizzia</taxon>
    </lineage>
</organism>
<dbReference type="GO" id="GO:0005737">
    <property type="term" value="C:cytoplasm"/>
    <property type="evidence" value="ECO:0007669"/>
    <property type="project" value="TreeGrafter"/>
</dbReference>
<dbReference type="VEuPathDB" id="FungiDB:MGYG_08660"/>
<feature type="compositionally biased region" description="Low complexity" evidence="1">
    <location>
        <begin position="168"/>
        <end position="177"/>
    </location>
</feature>
<feature type="compositionally biased region" description="Pro residues" evidence="1">
    <location>
        <begin position="308"/>
        <end position="317"/>
    </location>
</feature>